<dbReference type="STRING" id="1121387.GCA_000429885_01657"/>
<keyword evidence="1" id="KW-1133">Transmembrane helix</keyword>
<dbReference type="RefSeq" id="WP_028327504.1">
    <property type="nucleotide sequence ID" value="NZ_JAAFNI010000001.1"/>
</dbReference>
<feature type="transmembrane region" description="Helical" evidence="1">
    <location>
        <begin position="14"/>
        <end position="35"/>
    </location>
</feature>
<evidence type="ECO:0000256" key="1">
    <source>
        <dbReference type="SAM" id="Phobius"/>
    </source>
</evidence>
<name>A0A239V9R2_9MICO</name>
<accession>A0A239V9R2</accession>
<evidence type="ECO:0000313" key="3">
    <source>
        <dbReference type="Proteomes" id="UP000242637"/>
    </source>
</evidence>
<reference evidence="2 3" key="1">
    <citation type="submission" date="2017-06" db="EMBL/GenBank/DDBJ databases">
        <authorList>
            <consortium name="Pathogen Informatics"/>
        </authorList>
    </citation>
    <scope>NUCLEOTIDE SEQUENCE [LARGE SCALE GENOMIC DNA]</scope>
    <source>
        <strain evidence="2 3">NCTC13039</strain>
    </source>
</reference>
<keyword evidence="1" id="KW-0812">Transmembrane</keyword>
<keyword evidence="1" id="KW-0472">Membrane</keyword>
<gene>
    <name evidence="2" type="ORF">SAMEA4475696_00558</name>
</gene>
<dbReference type="Proteomes" id="UP000242637">
    <property type="component" value="Chromosome 1"/>
</dbReference>
<evidence type="ECO:0000313" key="2">
    <source>
        <dbReference type="EMBL" id="SNV18860.1"/>
    </source>
</evidence>
<dbReference type="EMBL" id="LT906453">
    <property type="protein sequence ID" value="SNV18860.1"/>
    <property type="molecule type" value="Genomic_DNA"/>
</dbReference>
<feature type="transmembrane region" description="Helical" evidence="1">
    <location>
        <begin position="92"/>
        <end position="111"/>
    </location>
</feature>
<feature type="transmembrane region" description="Helical" evidence="1">
    <location>
        <begin position="123"/>
        <end position="146"/>
    </location>
</feature>
<dbReference type="AlphaFoldDB" id="A0A239V9R2"/>
<protein>
    <submittedName>
        <fullName evidence="2">Uncharacterized protein</fullName>
    </submittedName>
</protein>
<dbReference type="KEGG" id="dco:SAMEA4475696_0558"/>
<sequence length="164" mass="17870">MGTTPRTTTGIPDLTRAILTLTGAWLLAIGTALLASPNPSFITTNLMTSLLLSTWPVSPIVTGPVLIAWWFRSRKHPRWWRASRRQFATINAAVLLACALAVGILETIPLLATTGNSSPFQPLIGMCLWLLWSGQIFWTPLLGALIGPQKTQQPHTDTTDDDTP</sequence>
<keyword evidence="3" id="KW-1185">Reference proteome</keyword>
<organism evidence="2 3">
    <name type="scientific">Dermatophilus congolensis</name>
    <dbReference type="NCBI Taxonomy" id="1863"/>
    <lineage>
        <taxon>Bacteria</taxon>
        <taxon>Bacillati</taxon>
        <taxon>Actinomycetota</taxon>
        <taxon>Actinomycetes</taxon>
        <taxon>Micrococcales</taxon>
        <taxon>Dermatophilaceae</taxon>
        <taxon>Dermatophilus</taxon>
    </lineage>
</organism>
<dbReference type="GeneID" id="63458834"/>
<proteinExistence type="predicted"/>
<feature type="transmembrane region" description="Helical" evidence="1">
    <location>
        <begin position="47"/>
        <end position="71"/>
    </location>
</feature>